<reference evidence="1" key="1">
    <citation type="journal article" date="2021" name="Proc. Natl. Acad. Sci. U.S.A.">
        <title>A Catalog of Tens of Thousands of Viruses from Human Metagenomes Reveals Hidden Associations with Chronic Diseases.</title>
        <authorList>
            <person name="Tisza M.J."/>
            <person name="Buck C.B."/>
        </authorList>
    </citation>
    <scope>NUCLEOTIDE SEQUENCE</scope>
    <source>
        <strain evidence="1">CtNwR4</strain>
    </source>
</reference>
<accession>A0A8S5P1F9</accession>
<protein>
    <submittedName>
        <fullName evidence="1">Uncharacterized protein</fullName>
    </submittedName>
</protein>
<name>A0A8S5P1F9_9CAUD</name>
<organism evidence="1">
    <name type="scientific">Siphoviridae sp. ctNwR4</name>
    <dbReference type="NCBI Taxonomy" id="2825474"/>
    <lineage>
        <taxon>Viruses</taxon>
        <taxon>Duplodnaviria</taxon>
        <taxon>Heunggongvirae</taxon>
        <taxon>Uroviricota</taxon>
        <taxon>Caudoviricetes</taxon>
    </lineage>
</organism>
<dbReference type="EMBL" id="BK015315">
    <property type="protein sequence ID" value="DAE00934.1"/>
    <property type="molecule type" value="Genomic_DNA"/>
</dbReference>
<proteinExistence type="predicted"/>
<evidence type="ECO:0000313" key="1">
    <source>
        <dbReference type="EMBL" id="DAE00934.1"/>
    </source>
</evidence>
<sequence length="44" mass="5102">MVQRLPFVPPLPPAGHPRSYVRFRPGFHCRFLFYPPAHALGHSF</sequence>